<dbReference type="AlphaFoldDB" id="E4UR84"/>
<dbReference type="PANTHER" id="PTHR36091">
    <property type="entry name" value="ALTERED INHERITANCE OF MITOCHONDRIA PROTEIN 9, MITOCHONDRIAL"/>
    <property type="match status" value="1"/>
</dbReference>
<evidence type="ECO:0000256" key="3">
    <source>
        <dbReference type="ARBA" id="ARBA00016197"/>
    </source>
</evidence>
<dbReference type="InParanoid" id="E4UR84"/>
<dbReference type="RefSeq" id="XP_003174842.1">
    <property type="nucleotide sequence ID" value="XM_003174794.1"/>
</dbReference>
<dbReference type="PANTHER" id="PTHR36091:SF1">
    <property type="entry name" value="ALTERED INHERITANCE OF MITOCHONDRIA PROTEIN 9, MITOCHONDRIAL"/>
    <property type="match status" value="1"/>
</dbReference>
<keyword evidence="5" id="KW-0496">Mitochondrion</keyword>
<dbReference type="Gene3D" id="3.90.1200.10">
    <property type="match status" value="1"/>
</dbReference>
<evidence type="ECO:0000256" key="4">
    <source>
        <dbReference type="ARBA" id="ARBA00022946"/>
    </source>
</evidence>
<dbReference type="eggNOG" id="ENOG502SHU0">
    <property type="taxonomic scope" value="Eukaryota"/>
</dbReference>
<dbReference type="HOGENOM" id="CLU_019189_13_0_1"/>
<dbReference type="GO" id="GO:0005739">
    <property type="term" value="C:mitochondrion"/>
    <property type="evidence" value="ECO:0007669"/>
    <property type="project" value="UniProtKB-SubCell"/>
</dbReference>
<dbReference type="InterPro" id="IPR002575">
    <property type="entry name" value="Aminoglycoside_PTrfase"/>
</dbReference>
<dbReference type="InterPro" id="IPR051035">
    <property type="entry name" value="Mito_inheritance_9"/>
</dbReference>
<keyword evidence="4" id="KW-0809">Transit peptide</keyword>
<protein>
    <recommendedName>
        <fullName evidence="3">Altered inheritance of mitochondria protein 9, mitochondrial</fullName>
    </recommendedName>
    <alternativeName>
        <fullName evidence="6">Found in mitochondrial proteome protein 29</fullName>
    </alternativeName>
</protein>
<evidence type="ECO:0000313" key="9">
    <source>
        <dbReference type="Proteomes" id="UP000002669"/>
    </source>
</evidence>
<dbReference type="Proteomes" id="UP000002669">
    <property type="component" value="Unassembled WGS sequence"/>
</dbReference>
<evidence type="ECO:0000256" key="5">
    <source>
        <dbReference type="ARBA" id="ARBA00023128"/>
    </source>
</evidence>
<evidence type="ECO:0000256" key="2">
    <source>
        <dbReference type="ARBA" id="ARBA00005543"/>
    </source>
</evidence>
<accession>E4UR84</accession>
<evidence type="ECO:0000256" key="1">
    <source>
        <dbReference type="ARBA" id="ARBA00004173"/>
    </source>
</evidence>
<dbReference type="STRING" id="535722.E4UR84"/>
<dbReference type="SUPFAM" id="SSF56112">
    <property type="entry name" value="Protein kinase-like (PK-like)"/>
    <property type="match status" value="1"/>
</dbReference>
<dbReference type="GeneID" id="10030143"/>
<organism evidence="9">
    <name type="scientific">Arthroderma gypseum (strain ATCC MYA-4604 / CBS 118893)</name>
    <name type="common">Microsporum gypseum</name>
    <dbReference type="NCBI Taxonomy" id="535722"/>
    <lineage>
        <taxon>Eukaryota</taxon>
        <taxon>Fungi</taxon>
        <taxon>Dikarya</taxon>
        <taxon>Ascomycota</taxon>
        <taxon>Pezizomycotina</taxon>
        <taxon>Eurotiomycetes</taxon>
        <taxon>Eurotiomycetidae</taxon>
        <taxon>Onygenales</taxon>
        <taxon>Arthrodermataceae</taxon>
        <taxon>Nannizzia</taxon>
    </lineage>
</organism>
<dbReference type="EMBL" id="DS989823">
    <property type="protein sequence ID" value="EFQ99359.1"/>
    <property type="molecule type" value="Genomic_DNA"/>
</dbReference>
<dbReference type="Pfam" id="PF01636">
    <property type="entry name" value="APH"/>
    <property type="match status" value="1"/>
</dbReference>
<sequence>MNRPVLQIFRLARAHFKLYSTEGNGSLTNESPLLTAKSVHNKELSEYVRGRFIFDENEQMIKRRLGFDMHALTSAAANSVGATRCINIQRCPDGLYNKAFILSMDNGKEVIAKLPNLNAGIPYYTTASEVASMDFAREVLQTPVPQVYAWNASAEVEINPVGAEYIIMEKVSRVPLSQIWWNLQLKQKLKFFPKLHGGSVTKYRKAICDREMMAVKALTRVPKQLAMLYGPKPLYKPSAEKKLKALQYYSQIQQLLTPNDPSLTTGHLWHNDLHDENIFVDPDSLEIQGIIDWQSSHIAPLTDHCMDPSFLEYEGPDIGGDLEKPELPAEIKSLNGEEKEAAVAQYLDKVIITGWRRLTNSGAPGFPLKFTEAEVSFIEADVERAEFGVRTMKMIEQRLSNLWPEKGVVEHENYEETKEALRQIKGEIIEEFKTYPGWDSEVFESLWPFDH</sequence>
<name>E4UR84_ARTGP</name>
<evidence type="ECO:0000259" key="7">
    <source>
        <dbReference type="Pfam" id="PF01636"/>
    </source>
</evidence>
<dbReference type="InterPro" id="IPR011009">
    <property type="entry name" value="Kinase-like_dom_sf"/>
</dbReference>
<keyword evidence="9" id="KW-1185">Reference proteome</keyword>
<dbReference type="VEuPathDB" id="FungiDB:MGYG_08971"/>
<dbReference type="OMA" id="HENIFVD"/>
<comment type="subcellular location">
    <subcellularLocation>
        <location evidence="1">Mitochondrion</location>
    </subcellularLocation>
</comment>
<proteinExistence type="inferred from homology"/>
<gene>
    <name evidence="8" type="ORF">MGYG_08971</name>
</gene>
<comment type="similarity">
    <text evidence="2">Belongs to the AIM9 family.</text>
</comment>
<evidence type="ECO:0000256" key="6">
    <source>
        <dbReference type="ARBA" id="ARBA00031849"/>
    </source>
</evidence>
<dbReference type="OrthoDB" id="2831558at2759"/>
<feature type="domain" description="Aminoglycoside phosphotransferase" evidence="7">
    <location>
        <begin position="88"/>
        <end position="301"/>
    </location>
</feature>
<evidence type="ECO:0000313" key="8">
    <source>
        <dbReference type="EMBL" id="EFQ99359.1"/>
    </source>
</evidence>
<reference evidence="9" key="1">
    <citation type="journal article" date="2012" name="MBio">
        <title>Comparative genome analysis of Trichophyton rubrum and related dermatophytes reveals candidate genes involved in infection.</title>
        <authorList>
            <person name="Martinez D.A."/>
            <person name="Oliver B.G."/>
            <person name="Graeser Y."/>
            <person name="Goldberg J.M."/>
            <person name="Li W."/>
            <person name="Martinez-Rossi N.M."/>
            <person name="Monod M."/>
            <person name="Shelest E."/>
            <person name="Barton R.C."/>
            <person name="Birch E."/>
            <person name="Brakhage A.A."/>
            <person name="Chen Z."/>
            <person name="Gurr S.J."/>
            <person name="Heiman D."/>
            <person name="Heitman J."/>
            <person name="Kosti I."/>
            <person name="Rossi A."/>
            <person name="Saif S."/>
            <person name="Samalova M."/>
            <person name="Saunders C.W."/>
            <person name="Shea T."/>
            <person name="Summerbell R.C."/>
            <person name="Xu J."/>
            <person name="Young S."/>
            <person name="Zeng Q."/>
            <person name="Birren B.W."/>
            <person name="Cuomo C.A."/>
            <person name="White T.C."/>
        </authorList>
    </citation>
    <scope>NUCLEOTIDE SEQUENCE [LARGE SCALE GENOMIC DNA]</scope>
    <source>
        <strain evidence="9">ATCC MYA-4604 / CBS 118893</strain>
    </source>
</reference>